<evidence type="ECO:0000313" key="3">
    <source>
        <dbReference type="EMBL" id="KAI7837679.1"/>
    </source>
</evidence>
<sequence>MGQSVKVTVFSDLACPWHAYLLDWNAPSAGEPIEDALKKKFGPNAPQLMQRVIGSGREDGAEFASWKWRANTVKGHVLVALARRHGKSHQANEALYEEGGNISDAEVLLEVGRQLGLPEAELQAALGGDELDGELLAEVQQDDAVAKSQLRVSGVPFFLIQSGDSKAYALSGAQPPEVFQEAVQRALKEAGAGSASGTAGSEGAANGGSCTREGCT</sequence>
<organism evidence="3 4">
    <name type="scientific">Chlorella ohadii</name>
    <dbReference type="NCBI Taxonomy" id="2649997"/>
    <lineage>
        <taxon>Eukaryota</taxon>
        <taxon>Viridiplantae</taxon>
        <taxon>Chlorophyta</taxon>
        <taxon>core chlorophytes</taxon>
        <taxon>Trebouxiophyceae</taxon>
        <taxon>Chlorellales</taxon>
        <taxon>Chlorellaceae</taxon>
        <taxon>Chlorella clade</taxon>
        <taxon>Chlorella</taxon>
    </lineage>
</organism>
<dbReference type="InterPro" id="IPR036249">
    <property type="entry name" value="Thioredoxin-like_sf"/>
</dbReference>
<feature type="region of interest" description="Disordered" evidence="1">
    <location>
        <begin position="192"/>
        <end position="216"/>
    </location>
</feature>
<dbReference type="PANTHER" id="PTHR13887">
    <property type="entry name" value="GLUTATHIONE S-TRANSFERASE KAPPA"/>
    <property type="match status" value="1"/>
</dbReference>
<accession>A0AAD5GYX8</accession>
<evidence type="ECO:0000313" key="4">
    <source>
        <dbReference type="Proteomes" id="UP001205105"/>
    </source>
</evidence>
<reference evidence="3" key="1">
    <citation type="submission" date="2020-11" db="EMBL/GenBank/DDBJ databases">
        <title>Chlorella ohadii genome sequencing and assembly.</title>
        <authorList>
            <person name="Murik O."/>
            <person name="Treves H."/>
            <person name="Kedem I."/>
            <person name="Shotland Y."/>
            <person name="Kaplan A."/>
        </authorList>
    </citation>
    <scope>NUCLEOTIDE SEQUENCE</scope>
    <source>
        <strain evidence="3">1</strain>
    </source>
</reference>
<keyword evidence="4" id="KW-1185">Reference proteome</keyword>
<dbReference type="InterPro" id="IPR001853">
    <property type="entry name" value="DSBA-like_thioredoxin_dom"/>
</dbReference>
<evidence type="ECO:0000256" key="1">
    <source>
        <dbReference type="SAM" id="MobiDB-lite"/>
    </source>
</evidence>
<dbReference type="AlphaFoldDB" id="A0AAD5GYX8"/>
<dbReference type="EMBL" id="JADXDR010000145">
    <property type="protein sequence ID" value="KAI7837679.1"/>
    <property type="molecule type" value="Genomic_DNA"/>
</dbReference>
<dbReference type="Gene3D" id="3.40.30.10">
    <property type="entry name" value="Glutaredoxin"/>
    <property type="match status" value="1"/>
</dbReference>
<comment type="caution">
    <text evidence="3">The sequence shown here is derived from an EMBL/GenBank/DDBJ whole genome shotgun (WGS) entry which is preliminary data.</text>
</comment>
<gene>
    <name evidence="3" type="ORF">COHA_008472</name>
</gene>
<name>A0AAD5GYX8_9CHLO</name>
<dbReference type="GO" id="GO:0016491">
    <property type="term" value="F:oxidoreductase activity"/>
    <property type="evidence" value="ECO:0007669"/>
    <property type="project" value="InterPro"/>
</dbReference>
<dbReference type="Pfam" id="PF01323">
    <property type="entry name" value="DSBA"/>
    <property type="match status" value="1"/>
</dbReference>
<feature type="domain" description="DSBA-like thioredoxin" evidence="2">
    <location>
        <begin position="69"/>
        <end position="184"/>
    </location>
</feature>
<dbReference type="Proteomes" id="UP001205105">
    <property type="component" value="Unassembled WGS sequence"/>
</dbReference>
<evidence type="ECO:0000259" key="2">
    <source>
        <dbReference type="Pfam" id="PF01323"/>
    </source>
</evidence>
<dbReference type="PANTHER" id="PTHR13887:SF41">
    <property type="entry name" value="THIOREDOXIN SUPERFAMILY PROTEIN"/>
    <property type="match status" value="1"/>
</dbReference>
<feature type="compositionally biased region" description="Low complexity" evidence="1">
    <location>
        <begin position="192"/>
        <end position="209"/>
    </location>
</feature>
<protein>
    <recommendedName>
        <fullName evidence="2">DSBA-like thioredoxin domain-containing protein</fullName>
    </recommendedName>
</protein>
<dbReference type="SUPFAM" id="SSF52833">
    <property type="entry name" value="Thioredoxin-like"/>
    <property type="match status" value="1"/>
</dbReference>
<proteinExistence type="predicted"/>